<dbReference type="Gene3D" id="2.60.120.10">
    <property type="entry name" value="Jelly Rolls"/>
    <property type="match status" value="1"/>
</dbReference>
<accession>A0ABT4QCZ4</accession>
<reference evidence="5 6" key="1">
    <citation type="submission" date="2022-12" db="EMBL/GenBank/DDBJ databases">
        <title>Draft genome sequence of Paenibacillus sp. dW9.</title>
        <authorList>
            <person name="Choi E.-W."/>
            <person name="Kim D.-U."/>
        </authorList>
    </citation>
    <scope>NUCLEOTIDE SEQUENCE [LARGE SCALE GENOMIC DNA]</scope>
    <source>
        <strain evidence="6">dW9</strain>
    </source>
</reference>
<keyword evidence="6" id="KW-1185">Reference proteome</keyword>
<dbReference type="Gene3D" id="1.10.10.60">
    <property type="entry name" value="Homeodomain-like"/>
    <property type="match status" value="2"/>
</dbReference>
<feature type="domain" description="HTH araC/xylS-type" evidence="4">
    <location>
        <begin position="187"/>
        <end position="285"/>
    </location>
</feature>
<evidence type="ECO:0000313" key="6">
    <source>
        <dbReference type="Proteomes" id="UP001527882"/>
    </source>
</evidence>
<organism evidence="5 6">
    <name type="scientific">Paenibacillus gyeongsangnamensis</name>
    <dbReference type="NCBI Taxonomy" id="3388067"/>
    <lineage>
        <taxon>Bacteria</taxon>
        <taxon>Bacillati</taxon>
        <taxon>Bacillota</taxon>
        <taxon>Bacilli</taxon>
        <taxon>Bacillales</taxon>
        <taxon>Paenibacillaceae</taxon>
        <taxon>Paenibacillus</taxon>
    </lineage>
</organism>
<name>A0ABT4QCZ4_9BACL</name>
<evidence type="ECO:0000313" key="5">
    <source>
        <dbReference type="EMBL" id="MCZ8514678.1"/>
    </source>
</evidence>
<dbReference type="PANTHER" id="PTHR43280">
    <property type="entry name" value="ARAC-FAMILY TRANSCRIPTIONAL REGULATOR"/>
    <property type="match status" value="1"/>
</dbReference>
<dbReference type="RefSeq" id="WP_269883201.1">
    <property type="nucleotide sequence ID" value="NZ_JAQAGZ010000013.1"/>
</dbReference>
<keyword evidence="2" id="KW-0238">DNA-binding</keyword>
<evidence type="ECO:0000256" key="1">
    <source>
        <dbReference type="ARBA" id="ARBA00023015"/>
    </source>
</evidence>
<dbReference type="SUPFAM" id="SSF51215">
    <property type="entry name" value="Regulatory protein AraC"/>
    <property type="match status" value="1"/>
</dbReference>
<evidence type="ECO:0000256" key="2">
    <source>
        <dbReference type="ARBA" id="ARBA00023125"/>
    </source>
</evidence>
<dbReference type="InterPro" id="IPR037923">
    <property type="entry name" value="HTH-like"/>
</dbReference>
<dbReference type="PROSITE" id="PS01124">
    <property type="entry name" value="HTH_ARAC_FAMILY_2"/>
    <property type="match status" value="1"/>
</dbReference>
<dbReference type="InterPro" id="IPR003313">
    <property type="entry name" value="AraC-bd"/>
</dbReference>
<evidence type="ECO:0000256" key="3">
    <source>
        <dbReference type="ARBA" id="ARBA00023163"/>
    </source>
</evidence>
<sequence length="295" mass="34609">MQDITGPKYHIDFESRGEVFSIQYLHRIGNIRMPRPHAHPYYEIFYLLQGERVYFIDDRIYTAQRGDMIVIHPNELHSTASSDVLQYERILIYFSEEFLTEGGIKLQLPVLPFEPGGFHRIKFSLKEQPVVEKLLRDMILECGEKQAGYLSYVQTLLQQVLIRAFRSIRQNAQEPAGYAHPMHEKISEIASYMNRHFEQDLTLEQVAKAFFISPSYLSRIFTRLTGFHFREYLQVIRIREAQRFLKETDEKIQTIAGNVGFGHIAHFNKTFKKMTGDSPLRYRKRNRMAEPAAQG</sequence>
<keyword evidence="3" id="KW-0804">Transcription</keyword>
<dbReference type="PANTHER" id="PTHR43280:SF2">
    <property type="entry name" value="HTH-TYPE TRANSCRIPTIONAL REGULATOR EXSA"/>
    <property type="match status" value="1"/>
</dbReference>
<dbReference type="InterPro" id="IPR014710">
    <property type="entry name" value="RmlC-like_jellyroll"/>
</dbReference>
<proteinExistence type="predicted"/>
<evidence type="ECO:0000259" key="4">
    <source>
        <dbReference type="PROSITE" id="PS01124"/>
    </source>
</evidence>
<dbReference type="SMART" id="SM00342">
    <property type="entry name" value="HTH_ARAC"/>
    <property type="match status" value="1"/>
</dbReference>
<dbReference type="Pfam" id="PF12833">
    <property type="entry name" value="HTH_18"/>
    <property type="match status" value="1"/>
</dbReference>
<gene>
    <name evidence="5" type="ORF">O9H85_20060</name>
</gene>
<dbReference type="Pfam" id="PF02311">
    <property type="entry name" value="AraC_binding"/>
    <property type="match status" value="1"/>
</dbReference>
<protein>
    <submittedName>
        <fullName evidence="5">AraC family transcriptional regulator</fullName>
    </submittedName>
</protein>
<dbReference type="SUPFAM" id="SSF46689">
    <property type="entry name" value="Homeodomain-like"/>
    <property type="match status" value="2"/>
</dbReference>
<dbReference type="InterPro" id="IPR018060">
    <property type="entry name" value="HTH_AraC"/>
</dbReference>
<comment type="caution">
    <text evidence="5">The sequence shown here is derived from an EMBL/GenBank/DDBJ whole genome shotgun (WGS) entry which is preliminary data.</text>
</comment>
<keyword evidence="1" id="KW-0805">Transcription regulation</keyword>
<dbReference type="EMBL" id="JAQAGZ010000013">
    <property type="protein sequence ID" value="MCZ8514678.1"/>
    <property type="molecule type" value="Genomic_DNA"/>
</dbReference>
<dbReference type="InterPro" id="IPR009057">
    <property type="entry name" value="Homeodomain-like_sf"/>
</dbReference>
<dbReference type="Proteomes" id="UP001527882">
    <property type="component" value="Unassembled WGS sequence"/>
</dbReference>